<proteinExistence type="inferred from homology"/>
<dbReference type="GO" id="GO:1990281">
    <property type="term" value="C:efflux pump complex"/>
    <property type="evidence" value="ECO:0007669"/>
    <property type="project" value="TreeGrafter"/>
</dbReference>
<dbReference type="InterPro" id="IPR003423">
    <property type="entry name" value="OMP_efflux"/>
</dbReference>
<feature type="transmembrane region" description="Helical" evidence="8">
    <location>
        <begin position="12"/>
        <end position="30"/>
    </location>
</feature>
<keyword evidence="7" id="KW-0998">Cell outer membrane</keyword>
<name>A0A6N6VNL8_9BACT</name>
<gene>
    <name evidence="9" type="ORF">GCL60_13140</name>
</gene>
<dbReference type="EMBL" id="WFLM01000005">
    <property type="protein sequence ID" value="KAB8036783.1"/>
    <property type="molecule type" value="Genomic_DNA"/>
</dbReference>
<evidence type="ECO:0000256" key="8">
    <source>
        <dbReference type="SAM" id="Phobius"/>
    </source>
</evidence>
<dbReference type="InterPro" id="IPR051906">
    <property type="entry name" value="TolC-like"/>
</dbReference>
<comment type="subcellular location">
    <subcellularLocation>
        <location evidence="1">Cell outer membrane</location>
    </subcellularLocation>
</comment>
<evidence type="ECO:0000256" key="1">
    <source>
        <dbReference type="ARBA" id="ARBA00004442"/>
    </source>
</evidence>
<evidence type="ECO:0000256" key="2">
    <source>
        <dbReference type="ARBA" id="ARBA00007613"/>
    </source>
</evidence>
<dbReference type="PANTHER" id="PTHR30026:SF20">
    <property type="entry name" value="OUTER MEMBRANE PROTEIN TOLC"/>
    <property type="match status" value="1"/>
</dbReference>
<evidence type="ECO:0008006" key="11">
    <source>
        <dbReference type="Google" id="ProtNLM"/>
    </source>
</evidence>
<dbReference type="Pfam" id="PF02321">
    <property type="entry name" value="OEP"/>
    <property type="match status" value="2"/>
</dbReference>
<organism evidence="9 10">
    <name type="scientific">Silvanigrella paludirubra</name>
    <dbReference type="NCBI Taxonomy" id="2499159"/>
    <lineage>
        <taxon>Bacteria</taxon>
        <taxon>Pseudomonadati</taxon>
        <taxon>Bdellovibrionota</taxon>
        <taxon>Oligoflexia</taxon>
        <taxon>Silvanigrellales</taxon>
        <taxon>Silvanigrellaceae</taxon>
        <taxon>Silvanigrella</taxon>
    </lineage>
</organism>
<sequence>MASYKNPKKIFILFLKINFIKTLIILFNLISNFNAFGQESLNFKTTKENSMIKIDIENAMKMTQNQSDNLKASQANLSSTEYEEKATARGLLPNLSATSNITWNEGNSDSESFTFPQNAPSSSSNATLTLTQPILGVIPIFHQLNQKEITTKINKLLVSQTKIQSALLGATYFLNAQLASQQLSIANATIETVKKSKSDAEVLYQTGSIYKDDYLRILLQYSQTTQEVNNAKSQLDIALFSLSQAIGVSNFNQIQLVSNEKSSWEIKNPKIPSLEDAKKIALKNNQSILIAKENIKYAEVTKTLNLDNYLPSINAFISYTKNINPSSSTNSSNSLSSSDNYVSYGLQMSWNLWDWGIRNNQDNSLNEKVVAQKYLEKNQKEQILNQVFQNYSTIQNNISSVSLAKDAAQTAEEAYKLVSYRFLNGQVAALDLVTSQQSLTTAKASLAQARFNLDLAWLTFQATLGLYPSLSKLD</sequence>
<comment type="caution">
    <text evidence="9">The sequence shown here is derived from an EMBL/GenBank/DDBJ whole genome shotgun (WGS) entry which is preliminary data.</text>
</comment>
<reference evidence="9 10" key="1">
    <citation type="submission" date="2019-10" db="EMBL/GenBank/DDBJ databases">
        <title>New species of Slilvanegrellaceae.</title>
        <authorList>
            <person name="Pitt A."/>
            <person name="Hahn M.W."/>
        </authorList>
    </citation>
    <scope>NUCLEOTIDE SEQUENCE [LARGE SCALE GENOMIC DNA]</scope>
    <source>
        <strain evidence="9 10">SP-Ram-0.45-NSY-1</strain>
    </source>
</reference>
<evidence type="ECO:0000256" key="7">
    <source>
        <dbReference type="ARBA" id="ARBA00023237"/>
    </source>
</evidence>
<evidence type="ECO:0000256" key="5">
    <source>
        <dbReference type="ARBA" id="ARBA00022692"/>
    </source>
</evidence>
<dbReference type="SUPFAM" id="SSF56954">
    <property type="entry name" value="Outer membrane efflux proteins (OEP)"/>
    <property type="match status" value="1"/>
</dbReference>
<evidence type="ECO:0000256" key="6">
    <source>
        <dbReference type="ARBA" id="ARBA00023136"/>
    </source>
</evidence>
<dbReference type="GO" id="GO:0009279">
    <property type="term" value="C:cell outer membrane"/>
    <property type="evidence" value="ECO:0007669"/>
    <property type="project" value="UniProtKB-SubCell"/>
</dbReference>
<accession>A0A6N6VNL8</accession>
<evidence type="ECO:0000313" key="10">
    <source>
        <dbReference type="Proteomes" id="UP000437748"/>
    </source>
</evidence>
<dbReference type="Gene3D" id="1.20.1600.10">
    <property type="entry name" value="Outer membrane efflux proteins (OEP)"/>
    <property type="match status" value="1"/>
</dbReference>
<evidence type="ECO:0000256" key="4">
    <source>
        <dbReference type="ARBA" id="ARBA00022452"/>
    </source>
</evidence>
<keyword evidence="10" id="KW-1185">Reference proteome</keyword>
<dbReference type="GO" id="GO:0015562">
    <property type="term" value="F:efflux transmembrane transporter activity"/>
    <property type="evidence" value="ECO:0007669"/>
    <property type="project" value="InterPro"/>
</dbReference>
<dbReference type="PANTHER" id="PTHR30026">
    <property type="entry name" value="OUTER MEMBRANE PROTEIN TOLC"/>
    <property type="match status" value="1"/>
</dbReference>
<dbReference type="GO" id="GO:0015288">
    <property type="term" value="F:porin activity"/>
    <property type="evidence" value="ECO:0007669"/>
    <property type="project" value="TreeGrafter"/>
</dbReference>
<evidence type="ECO:0000256" key="3">
    <source>
        <dbReference type="ARBA" id="ARBA00022448"/>
    </source>
</evidence>
<keyword evidence="3" id="KW-0813">Transport</keyword>
<evidence type="ECO:0000313" key="9">
    <source>
        <dbReference type="EMBL" id="KAB8036783.1"/>
    </source>
</evidence>
<keyword evidence="8" id="KW-1133">Transmembrane helix</keyword>
<keyword evidence="4" id="KW-1134">Transmembrane beta strand</keyword>
<protein>
    <recommendedName>
        <fullName evidence="11">TolC family protein</fullName>
    </recommendedName>
</protein>
<dbReference type="Proteomes" id="UP000437748">
    <property type="component" value="Unassembled WGS sequence"/>
</dbReference>
<dbReference type="OrthoDB" id="9814032at2"/>
<keyword evidence="5 8" id="KW-0812">Transmembrane</keyword>
<dbReference type="AlphaFoldDB" id="A0A6N6VNL8"/>
<comment type="similarity">
    <text evidence="2">Belongs to the outer membrane factor (OMF) (TC 1.B.17) family.</text>
</comment>
<dbReference type="RefSeq" id="WP_153421198.1">
    <property type="nucleotide sequence ID" value="NZ_WFLM01000005.1"/>
</dbReference>
<keyword evidence="6 8" id="KW-0472">Membrane</keyword>